<dbReference type="AlphaFoldDB" id="A0A1F7GMV8"/>
<keyword evidence="1" id="KW-1133">Transmembrane helix</keyword>
<dbReference type="PANTHER" id="PTHR43685:SF3">
    <property type="entry name" value="SLR2126 PROTEIN"/>
    <property type="match status" value="1"/>
</dbReference>
<dbReference type="InterPro" id="IPR029044">
    <property type="entry name" value="Nucleotide-diphossugar_trans"/>
</dbReference>
<accession>A0A1F7GMV8</accession>
<dbReference type="SUPFAM" id="SSF53448">
    <property type="entry name" value="Nucleotide-diphospho-sugar transferases"/>
    <property type="match status" value="1"/>
</dbReference>
<feature type="domain" description="Glycosyltransferase 2-like" evidence="2">
    <location>
        <begin position="19"/>
        <end position="138"/>
    </location>
</feature>
<dbReference type="PANTHER" id="PTHR43685">
    <property type="entry name" value="GLYCOSYLTRANSFERASE"/>
    <property type="match status" value="1"/>
</dbReference>
<reference evidence="3 4" key="1">
    <citation type="journal article" date="2016" name="Nat. Commun.">
        <title>Thousands of microbial genomes shed light on interconnected biogeochemical processes in an aquifer system.</title>
        <authorList>
            <person name="Anantharaman K."/>
            <person name="Brown C.T."/>
            <person name="Hug L.A."/>
            <person name="Sharon I."/>
            <person name="Castelle C.J."/>
            <person name="Probst A.J."/>
            <person name="Thomas B.C."/>
            <person name="Singh A."/>
            <person name="Wilkins M.J."/>
            <person name="Karaoz U."/>
            <person name="Brodie E.L."/>
            <person name="Williams K.H."/>
            <person name="Hubbard S.S."/>
            <person name="Banfield J.F."/>
        </authorList>
    </citation>
    <scope>NUCLEOTIDE SEQUENCE [LARGE SCALE GENOMIC DNA]</scope>
</reference>
<dbReference type="InterPro" id="IPR050834">
    <property type="entry name" value="Glycosyltransf_2"/>
</dbReference>
<dbReference type="Proteomes" id="UP000176850">
    <property type="component" value="Unassembled WGS sequence"/>
</dbReference>
<proteinExistence type="predicted"/>
<keyword evidence="1" id="KW-0472">Membrane</keyword>
<keyword evidence="1" id="KW-0812">Transmembrane</keyword>
<protein>
    <recommendedName>
        <fullName evidence="2">Glycosyltransferase 2-like domain-containing protein</fullName>
    </recommendedName>
</protein>
<feature type="transmembrane region" description="Helical" evidence="1">
    <location>
        <begin position="288"/>
        <end position="311"/>
    </location>
</feature>
<organism evidence="3 4">
    <name type="scientific">Candidatus Roizmanbacteria bacterium RIFCSPHIGHO2_01_FULL_39_24</name>
    <dbReference type="NCBI Taxonomy" id="1802032"/>
    <lineage>
        <taxon>Bacteria</taxon>
        <taxon>Candidatus Roizmaniibacteriota</taxon>
    </lineage>
</organism>
<sequence>MNPKITVIIPLITISDFLVKEALPALDEQSYKNMEVIVLPNKKERINNPLLKKYSFLKIIPTPHVSRPALKRDIGAKHAKGEILAFIDDDAFPQKQWLEKAILSFKRRDVGAVCGPGILPKSAQFWEKVFDEVLKTAIGSGGFAYRFVKKNARYVDDFPSMNFLIKKNLFKKLGGFDSDYWPGEDSKLCEDLVYKLHEKIYYDPSVTIYHHRRNELQGYLKQHGNYGFHRGAFFAHGDRNSRRITYLIPTIFVIYTILISLFLLNYTVMLNLFQHLNEIPKQVRDDKYLLIIFIPVLLYKLLLLGIAFSAFKNTKSLKIAFSSAIVLFLTHLVYGVQFIRGFFTGKIKREKIYN</sequence>
<evidence type="ECO:0000259" key="2">
    <source>
        <dbReference type="Pfam" id="PF00535"/>
    </source>
</evidence>
<feature type="transmembrane region" description="Helical" evidence="1">
    <location>
        <begin position="246"/>
        <end position="268"/>
    </location>
</feature>
<comment type="caution">
    <text evidence="3">The sequence shown here is derived from an EMBL/GenBank/DDBJ whole genome shotgun (WGS) entry which is preliminary data.</text>
</comment>
<dbReference type="InterPro" id="IPR001173">
    <property type="entry name" value="Glyco_trans_2-like"/>
</dbReference>
<dbReference type="Pfam" id="PF00535">
    <property type="entry name" value="Glycos_transf_2"/>
    <property type="match status" value="1"/>
</dbReference>
<evidence type="ECO:0000256" key="1">
    <source>
        <dbReference type="SAM" id="Phobius"/>
    </source>
</evidence>
<dbReference type="Gene3D" id="3.90.550.10">
    <property type="entry name" value="Spore Coat Polysaccharide Biosynthesis Protein SpsA, Chain A"/>
    <property type="match status" value="1"/>
</dbReference>
<feature type="transmembrane region" description="Helical" evidence="1">
    <location>
        <begin position="317"/>
        <end position="339"/>
    </location>
</feature>
<gene>
    <name evidence="3" type="ORF">A2799_00180</name>
</gene>
<name>A0A1F7GMV8_9BACT</name>
<dbReference type="EMBL" id="MFZH01000002">
    <property type="protein sequence ID" value="OGK20125.1"/>
    <property type="molecule type" value="Genomic_DNA"/>
</dbReference>
<evidence type="ECO:0000313" key="4">
    <source>
        <dbReference type="Proteomes" id="UP000176850"/>
    </source>
</evidence>
<evidence type="ECO:0000313" key="3">
    <source>
        <dbReference type="EMBL" id="OGK20125.1"/>
    </source>
</evidence>